<evidence type="ECO:0000256" key="7">
    <source>
        <dbReference type="ARBA" id="ARBA00048478"/>
    </source>
</evidence>
<dbReference type="GO" id="GO:0036430">
    <property type="term" value="F:CMP kinase activity"/>
    <property type="evidence" value="ECO:0007669"/>
    <property type="project" value="RHEA"/>
</dbReference>
<dbReference type="GO" id="GO:0006220">
    <property type="term" value="P:pyrimidine nucleotide metabolic process"/>
    <property type="evidence" value="ECO:0007669"/>
    <property type="project" value="UniProtKB-UniRule"/>
</dbReference>
<dbReference type="NCBIfam" id="TIGR00017">
    <property type="entry name" value="cmk"/>
    <property type="match status" value="1"/>
</dbReference>
<dbReference type="SUPFAM" id="SSF52540">
    <property type="entry name" value="P-loop containing nucleoside triphosphate hydrolases"/>
    <property type="match status" value="1"/>
</dbReference>
<dbReference type="HAMAP" id="MF_00238">
    <property type="entry name" value="Cytidyl_kinase_type1"/>
    <property type="match status" value="1"/>
</dbReference>
<feature type="domain" description="Cytidylate kinase" evidence="9">
    <location>
        <begin position="3"/>
        <end position="211"/>
    </location>
</feature>
<keyword evidence="4 8" id="KW-0418">Kinase</keyword>
<comment type="catalytic activity">
    <reaction evidence="6 8">
        <text>dCMP + ATP = dCDP + ADP</text>
        <dbReference type="Rhea" id="RHEA:25094"/>
        <dbReference type="ChEBI" id="CHEBI:30616"/>
        <dbReference type="ChEBI" id="CHEBI:57566"/>
        <dbReference type="ChEBI" id="CHEBI:58593"/>
        <dbReference type="ChEBI" id="CHEBI:456216"/>
        <dbReference type="EC" id="2.7.4.25"/>
    </reaction>
</comment>
<evidence type="ECO:0000259" key="9">
    <source>
        <dbReference type="Pfam" id="PF02224"/>
    </source>
</evidence>
<keyword evidence="2 8" id="KW-0808">Transferase</keyword>
<name>A0A518BKE6_9BACT</name>
<gene>
    <name evidence="8 10" type="primary">cmk</name>
    <name evidence="10" type="ORF">Pla133_25300</name>
</gene>
<dbReference type="Gene3D" id="3.40.50.300">
    <property type="entry name" value="P-loop containing nucleotide triphosphate hydrolases"/>
    <property type="match status" value="1"/>
</dbReference>
<dbReference type="EC" id="2.7.4.25" evidence="8"/>
<dbReference type="GO" id="GO:0005524">
    <property type="term" value="F:ATP binding"/>
    <property type="evidence" value="ECO:0007669"/>
    <property type="project" value="UniProtKB-UniRule"/>
</dbReference>
<dbReference type="InterPro" id="IPR003136">
    <property type="entry name" value="Cytidylate_kin"/>
</dbReference>
<keyword evidence="5 8" id="KW-0067">ATP-binding</keyword>
<feature type="binding site" evidence="8">
    <location>
        <begin position="7"/>
        <end position="15"/>
    </location>
    <ligand>
        <name>ATP</name>
        <dbReference type="ChEBI" id="CHEBI:30616"/>
    </ligand>
</feature>
<evidence type="ECO:0000256" key="8">
    <source>
        <dbReference type="HAMAP-Rule" id="MF_00238"/>
    </source>
</evidence>
<evidence type="ECO:0000313" key="11">
    <source>
        <dbReference type="Proteomes" id="UP000316921"/>
    </source>
</evidence>
<evidence type="ECO:0000256" key="5">
    <source>
        <dbReference type="ARBA" id="ARBA00022840"/>
    </source>
</evidence>
<dbReference type="CDD" id="cd02020">
    <property type="entry name" value="CMPK"/>
    <property type="match status" value="1"/>
</dbReference>
<evidence type="ECO:0000256" key="6">
    <source>
        <dbReference type="ARBA" id="ARBA00047615"/>
    </source>
</evidence>
<dbReference type="GO" id="GO:0036431">
    <property type="term" value="F:dCMP kinase activity"/>
    <property type="evidence" value="ECO:0007669"/>
    <property type="project" value="InterPro"/>
</dbReference>
<organism evidence="10 11">
    <name type="scientific">Engelhardtia mirabilis</name>
    <dbReference type="NCBI Taxonomy" id="2528011"/>
    <lineage>
        <taxon>Bacteria</taxon>
        <taxon>Pseudomonadati</taxon>
        <taxon>Planctomycetota</taxon>
        <taxon>Planctomycetia</taxon>
        <taxon>Planctomycetia incertae sedis</taxon>
        <taxon>Engelhardtia</taxon>
    </lineage>
</organism>
<proteinExistence type="inferred from homology"/>
<evidence type="ECO:0000256" key="1">
    <source>
        <dbReference type="ARBA" id="ARBA00009427"/>
    </source>
</evidence>
<dbReference type="GO" id="GO:0015949">
    <property type="term" value="P:nucleobase-containing small molecule interconversion"/>
    <property type="evidence" value="ECO:0007669"/>
    <property type="project" value="TreeGrafter"/>
</dbReference>
<dbReference type="PANTHER" id="PTHR21299">
    <property type="entry name" value="CYTIDYLATE KINASE/PANTOATE-BETA-ALANINE LIGASE"/>
    <property type="match status" value="1"/>
</dbReference>
<dbReference type="PANTHER" id="PTHR21299:SF2">
    <property type="entry name" value="CYTIDYLATE KINASE"/>
    <property type="match status" value="1"/>
</dbReference>
<comment type="catalytic activity">
    <reaction evidence="7 8">
        <text>CMP + ATP = CDP + ADP</text>
        <dbReference type="Rhea" id="RHEA:11600"/>
        <dbReference type="ChEBI" id="CHEBI:30616"/>
        <dbReference type="ChEBI" id="CHEBI:58069"/>
        <dbReference type="ChEBI" id="CHEBI:60377"/>
        <dbReference type="ChEBI" id="CHEBI:456216"/>
        <dbReference type="EC" id="2.7.4.25"/>
    </reaction>
</comment>
<protein>
    <recommendedName>
        <fullName evidence="8">Cytidylate kinase</fullName>
        <shortName evidence="8">CK</shortName>
        <ecNumber evidence="8">2.7.4.25</ecNumber>
    </recommendedName>
    <alternativeName>
        <fullName evidence="8">Cytidine monophosphate kinase</fullName>
        <shortName evidence="8">CMP kinase</shortName>
    </alternativeName>
</protein>
<dbReference type="InterPro" id="IPR011994">
    <property type="entry name" value="Cytidylate_kinase_dom"/>
</dbReference>
<keyword evidence="3 8" id="KW-0547">Nucleotide-binding</keyword>
<dbReference type="Pfam" id="PF02224">
    <property type="entry name" value="Cytidylate_kin"/>
    <property type="match status" value="1"/>
</dbReference>
<evidence type="ECO:0000256" key="2">
    <source>
        <dbReference type="ARBA" id="ARBA00022679"/>
    </source>
</evidence>
<dbReference type="RefSeq" id="WP_145065639.1">
    <property type="nucleotide sequence ID" value="NZ_CP036287.1"/>
</dbReference>
<comment type="similarity">
    <text evidence="1 8">Belongs to the cytidylate kinase family. Type 1 subfamily.</text>
</comment>
<sequence>MIIAIDGPAGAGKSTVARRLAERLGAAFLDTGAMYRAVTLACFQRGIDPSDAQACAATARSLEIGFESDGTMTVDGAPTDPAIRSEDVNLRVSEVSAHAGVRETIVAQQRAVAERLGDVVAEGRDTTTVVFPQADLKVYLDASPAERARRRAAEVGRPDKVERIEAALRARDAHDSGRAHSPLRYDPQAALVLTDGLGVDAVVDRILALVEERRS</sequence>
<dbReference type="Proteomes" id="UP000316921">
    <property type="component" value="Chromosome"/>
</dbReference>
<dbReference type="GO" id="GO:0005829">
    <property type="term" value="C:cytosol"/>
    <property type="evidence" value="ECO:0007669"/>
    <property type="project" value="TreeGrafter"/>
</dbReference>
<dbReference type="InterPro" id="IPR027417">
    <property type="entry name" value="P-loop_NTPase"/>
</dbReference>
<dbReference type="AlphaFoldDB" id="A0A518BKE6"/>
<evidence type="ECO:0000256" key="4">
    <source>
        <dbReference type="ARBA" id="ARBA00022777"/>
    </source>
</evidence>
<dbReference type="KEGG" id="pbap:Pla133_25300"/>
<evidence type="ECO:0000256" key="3">
    <source>
        <dbReference type="ARBA" id="ARBA00022741"/>
    </source>
</evidence>
<keyword evidence="11" id="KW-1185">Reference proteome</keyword>
<evidence type="ECO:0000313" key="10">
    <source>
        <dbReference type="EMBL" id="QDU67447.1"/>
    </source>
</evidence>
<comment type="subcellular location">
    <subcellularLocation>
        <location evidence="8">Cytoplasm</location>
    </subcellularLocation>
</comment>
<accession>A0A518BKE6</accession>
<dbReference type="EMBL" id="CP036287">
    <property type="protein sequence ID" value="QDU67447.1"/>
    <property type="molecule type" value="Genomic_DNA"/>
</dbReference>
<reference evidence="10 11" key="1">
    <citation type="submission" date="2019-02" db="EMBL/GenBank/DDBJ databases">
        <title>Deep-cultivation of Planctomycetes and their phenomic and genomic characterization uncovers novel biology.</title>
        <authorList>
            <person name="Wiegand S."/>
            <person name="Jogler M."/>
            <person name="Boedeker C."/>
            <person name="Pinto D."/>
            <person name="Vollmers J."/>
            <person name="Rivas-Marin E."/>
            <person name="Kohn T."/>
            <person name="Peeters S.H."/>
            <person name="Heuer A."/>
            <person name="Rast P."/>
            <person name="Oberbeckmann S."/>
            <person name="Bunk B."/>
            <person name="Jeske O."/>
            <person name="Meyerdierks A."/>
            <person name="Storesund J.E."/>
            <person name="Kallscheuer N."/>
            <person name="Luecker S."/>
            <person name="Lage O.M."/>
            <person name="Pohl T."/>
            <person name="Merkel B.J."/>
            <person name="Hornburger P."/>
            <person name="Mueller R.-W."/>
            <person name="Bruemmer F."/>
            <person name="Labrenz M."/>
            <person name="Spormann A.M."/>
            <person name="Op den Camp H."/>
            <person name="Overmann J."/>
            <person name="Amann R."/>
            <person name="Jetten M.S.M."/>
            <person name="Mascher T."/>
            <person name="Medema M.H."/>
            <person name="Devos D.P."/>
            <person name="Kaster A.-K."/>
            <person name="Ovreas L."/>
            <person name="Rohde M."/>
            <person name="Galperin M.Y."/>
            <person name="Jogler C."/>
        </authorList>
    </citation>
    <scope>NUCLEOTIDE SEQUENCE [LARGE SCALE GENOMIC DNA]</scope>
    <source>
        <strain evidence="10 11">Pla133</strain>
    </source>
</reference>
<keyword evidence="8" id="KW-0963">Cytoplasm</keyword>